<dbReference type="GO" id="GO:0016853">
    <property type="term" value="F:isomerase activity"/>
    <property type="evidence" value="ECO:0007669"/>
    <property type="project" value="UniProtKB-KW"/>
</dbReference>
<dbReference type="SUPFAM" id="SSF52096">
    <property type="entry name" value="ClpP/crotonase"/>
    <property type="match status" value="1"/>
</dbReference>
<name>A0A1I3API9_9MICO</name>
<proteinExistence type="inferred from homology"/>
<dbReference type="AlphaFoldDB" id="A0A1I3API9"/>
<accession>A0A1I3API9</accession>
<dbReference type="Proteomes" id="UP000199681">
    <property type="component" value="Unassembled WGS sequence"/>
</dbReference>
<evidence type="ECO:0000313" key="5">
    <source>
        <dbReference type="EMBL" id="SFH51882.1"/>
    </source>
</evidence>
<dbReference type="Gene3D" id="3.90.226.10">
    <property type="entry name" value="2-enoyl-CoA Hydratase, Chain A, domain 1"/>
    <property type="match status" value="1"/>
</dbReference>
<evidence type="ECO:0000256" key="3">
    <source>
        <dbReference type="ARBA" id="ARBA00023239"/>
    </source>
</evidence>
<dbReference type="InterPro" id="IPR029045">
    <property type="entry name" value="ClpP/crotonase-like_dom_sf"/>
</dbReference>
<keyword evidence="6" id="KW-0413">Isomerase</keyword>
<dbReference type="Proteomes" id="UP000297963">
    <property type="component" value="Unassembled WGS sequence"/>
</dbReference>
<evidence type="ECO:0000313" key="6">
    <source>
        <dbReference type="EMBL" id="TFB88056.1"/>
    </source>
</evidence>
<dbReference type="CDD" id="cd06558">
    <property type="entry name" value="crotonase-like"/>
    <property type="match status" value="1"/>
</dbReference>
<dbReference type="STRING" id="995038.SAMN05216274_10732"/>
<sequence>MTSTREDILTLTENGTVATLRIGSGARFNALGIDGWRELEAAAQSLSERPELRAVVVRGTGPVFCAGNDLREWESASAADVSQSFAAIEGALQAVENLPVPTVAVVEGVATGGGCQLALSCDLQLVSSTARLGMPIARLGILAPASFANRLSLRVGPSHAKALLFGTHLLSAERAERIGLVTTLVPEDEIDTELAALLDSWSTVSAASLRAAKAAVDLGLRPLAQPARQAPMGLASDPQEFSRRVSSFLHHTA</sequence>
<dbReference type="InterPro" id="IPR001753">
    <property type="entry name" value="Enoyl-CoA_hydra/iso"/>
</dbReference>
<dbReference type="GO" id="GO:0006635">
    <property type="term" value="P:fatty acid beta-oxidation"/>
    <property type="evidence" value="ECO:0007669"/>
    <property type="project" value="TreeGrafter"/>
</dbReference>
<evidence type="ECO:0000313" key="7">
    <source>
        <dbReference type="Proteomes" id="UP000199681"/>
    </source>
</evidence>
<evidence type="ECO:0000313" key="8">
    <source>
        <dbReference type="Proteomes" id="UP000297963"/>
    </source>
</evidence>
<dbReference type="InterPro" id="IPR018376">
    <property type="entry name" value="Enoyl-CoA_hyd/isom_CS"/>
</dbReference>
<dbReference type="GO" id="GO:0016829">
    <property type="term" value="F:lyase activity"/>
    <property type="evidence" value="ECO:0007669"/>
    <property type="project" value="UniProtKB-KW"/>
</dbReference>
<evidence type="ECO:0000256" key="1">
    <source>
        <dbReference type="ARBA" id="ARBA00005254"/>
    </source>
</evidence>
<keyword evidence="3" id="KW-0456">Lyase</keyword>
<dbReference type="PROSITE" id="PS00166">
    <property type="entry name" value="ENOYL_COA_HYDRATASE"/>
    <property type="match status" value="1"/>
</dbReference>
<dbReference type="PANTHER" id="PTHR11941:SF169">
    <property type="entry name" value="(7AS)-7A-METHYL-1,5-DIOXO-2,3,5,6,7,7A-HEXAHYDRO-1H-INDENE-CARBOXYL-COA HYDROLASE"/>
    <property type="match status" value="1"/>
</dbReference>
<dbReference type="EMBL" id="SOFE01000004">
    <property type="protein sequence ID" value="TFB88056.1"/>
    <property type="molecule type" value="Genomic_DNA"/>
</dbReference>
<dbReference type="RefSeq" id="WP_092449514.1">
    <property type="nucleotide sequence ID" value="NZ_BKAC01000006.1"/>
</dbReference>
<comment type="similarity">
    <text evidence="1 4">Belongs to the enoyl-CoA hydratase/isomerase family.</text>
</comment>
<evidence type="ECO:0000256" key="2">
    <source>
        <dbReference type="ARBA" id="ARBA00023098"/>
    </source>
</evidence>
<comment type="caution">
    <text evidence="6">The sequence shown here is derived from an EMBL/GenBank/DDBJ whole genome shotgun (WGS) entry which is preliminary data.</text>
</comment>
<protein>
    <submittedName>
        <fullName evidence="5 6">Enoyl-CoA hydratase</fullName>
    </submittedName>
</protein>
<keyword evidence="2" id="KW-0443">Lipid metabolism</keyword>
<reference evidence="6 8" key="2">
    <citation type="submission" date="2019-03" db="EMBL/GenBank/DDBJ databases">
        <title>Genomics of glacier-inhabiting Cryobacterium strains.</title>
        <authorList>
            <person name="Liu Q."/>
            <person name="Xin Y.-H."/>
        </authorList>
    </citation>
    <scope>NUCLEOTIDE SEQUENCE [LARGE SCALE GENOMIC DNA]</scope>
    <source>
        <strain evidence="6 8">Hh34</strain>
    </source>
</reference>
<organism evidence="6 8">
    <name type="scientific">Cryobacterium levicorallinum</name>
    <dbReference type="NCBI Taxonomy" id="995038"/>
    <lineage>
        <taxon>Bacteria</taxon>
        <taxon>Bacillati</taxon>
        <taxon>Actinomycetota</taxon>
        <taxon>Actinomycetes</taxon>
        <taxon>Micrococcales</taxon>
        <taxon>Microbacteriaceae</taxon>
        <taxon>Cryobacterium</taxon>
    </lineage>
</organism>
<dbReference type="PANTHER" id="PTHR11941">
    <property type="entry name" value="ENOYL-COA HYDRATASE-RELATED"/>
    <property type="match status" value="1"/>
</dbReference>
<gene>
    <name evidence="6" type="ORF">E3O11_02995</name>
    <name evidence="5" type="ORF">SAMN05216274_10732</name>
</gene>
<reference evidence="5 7" key="1">
    <citation type="submission" date="2016-10" db="EMBL/GenBank/DDBJ databases">
        <authorList>
            <person name="Varghese N."/>
            <person name="Submissions S."/>
        </authorList>
    </citation>
    <scope>NUCLEOTIDE SEQUENCE [LARGE SCALE GENOMIC DNA]</scope>
    <source>
        <strain evidence="5 7">GMCC 1.11211</strain>
    </source>
</reference>
<keyword evidence="7" id="KW-1185">Reference proteome</keyword>
<dbReference type="EMBL" id="FOPW01000007">
    <property type="protein sequence ID" value="SFH51882.1"/>
    <property type="molecule type" value="Genomic_DNA"/>
</dbReference>
<dbReference type="Pfam" id="PF00378">
    <property type="entry name" value="ECH_1"/>
    <property type="match status" value="1"/>
</dbReference>
<evidence type="ECO:0000256" key="4">
    <source>
        <dbReference type="RuleBase" id="RU003707"/>
    </source>
</evidence>